<evidence type="ECO:0000256" key="4">
    <source>
        <dbReference type="ARBA" id="ARBA00022701"/>
    </source>
</evidence>
<dbReference type="PRINTS" id="PR00380">
    <property type="entry name" value="KINESINHEAVY"/>
</dbReference>
<dbReference type="PROSITE" id="PS00411">
    <property type="entry name" value="KINESIN_MOTOR_1"/>
    <property type="match status" value="1"/>
</dbReference>
<sequence length="648" mass="74925">MELFPILKKAKLDFSRPTFNDTNIILPTARDTIASLPGNLADDEFSANEESDYLQNSEKETENINVYLRIRPTNNVCNMYKFTTDKVIVSQVDHTKNVNITEKHYSFTSVLNEAVDQVQIYDQIVRPTLSNPFASTGATFASYGVSSSGKTFTILGGSDFTAGLVPRAITQIFTEFQNFIAEFPCVKVTRDEIRELCDDDVESEMKTVDDFIFECAKLNKGKQLSNWSSKSIQENHNFSPKEEFEDRIYIWVSFVEIYNEKITDLLYNASSKSTFKTLKIYSNKGNSYIPGLTWFFVSKIDDALNILKYGLSKVSYASTKINDHSSRSHTIFTINLIAENKSGFQYSSFKFCDLAGAEKSKKAGNVGERLKEAGGINNSLLVLGRCLEAVHHNQSKNNKKTAEIVVPVRDSKLTFLIQSSLLGYEKFFMIVNLFPTSDFFEENLNVLKFASIAKQIVVRQVEVKKFKRPSLRFSYLMQSQLNNSIDINRTCNRINEENETFDESDLDFSYEWNKMSNEQLIEQLRKQKEEIEVIKKLYVQKEQDYIDSEMKLRQDVVKQYKQIHENLSKRNAADKEHLEYYYQQKMDSLKQSYERKLSEAYDEIEDLRRSLYKAIKKNSKQNEEKDINESNEEQEDESCEDDLIEIDD</sequence>
<comment type="caution">
    <text evidence="15">The sequence shown here is derived from an EMBL/GenBank/DDBJ whole genome shotgun (WGS) entry which is preliminary data.</text>
</comment>
<keyword evidence="2" id="KW-0963">Cytoplasm</keyword>
<evidence type="ECO:0000256" key="2">
    <source>
        <dbReference type="ARBA" id="ARBA00022490"/>
    </source>
</evidence>
<feature type="compositionally biased region" description="Acidic residues" evidence="13">
    <location>
        <begin position="629"/>
        <end position="648"/>
    </location>
</feature>
<keyword evidence="3" id="KW-0597">Phosphoprotein</keyword>
<keyword evidence="4 11" id="KW-0493">Microtubule</keyword>
<feature type="binding site" evidence="10">
    <location>
        <begin position="144"/>
        <end position="151"/>
    </location>
    <ligand>
        <name>ATP</name>
        <dbReference type="ChEBI" id="CHEBI:30616"/>
    </ligand>
</feature>
<dbReference type="GO" id="GO:0005524">
    <property type="term" value="F:ATP binding"/>
    <property type="evidence" value="ECO:0007669"/>
    <property type="project" value="UniProtKB-UniRule"/>
</dbReference>
<evidence type="ECO:0000256" key="5">
    <source>
        <dbReference type="ARBA" id="ARBA00022741"/>
    </source>
</evidence>
<comment type="subcellular location">
    <subcellularLocation>
        <location evidence="1">Cytoplasm</location>
        <location evidence="1">Cytoskeleton</location>
        <location evidence="1">Spindle</location>
    </subcellularLocation>
</comment>
<evidence type="ECO:0000256" key="3">
    <source>
        <dbReference type="ARBA" id="ARBA00022553"/>
    </source>
</evidence>
<keyword evidence="5 10" id="KW-0547">Nucleotide-binding</keyword>
<feature type="coiled-coil region" evidence="12">
    <location>
        <begin position="517"/>
        <end position="544"/>
    </location>
</feature>
<evidence type="ECO:0000256" key="8">
    <source>
        <dbReference type="ARBA" id="ARBA00023175"/>
    </source>
</evidence>
<dbReference type="GO" id="GO:0072686">
    <property type="term" value="C:mitotic spindle"/>
    <property type="evidence" value="ECO:0007669"/>
    <property type="project" value="TreeGrafter"/>
</dbReference>
<reference evidence="15" key="1">
    <citation type="submission" date="2021-03" db="EMBL/GenBank/DDBJ databases">
        <title>Chromosome level genome of the anhydrobiotic midge Polypedilum vanderplanki.</title>
        <authorList>
            <person name="Yoshida Y."/>
            <person name="Kikawada T."/>
            <person name="Gusev O."/>
        </authorList>
    </citation>
    <scope>NUCLEOTIDE SEQUENCE</scope>
    <source>
        <strain evidence="15">NIAS01</strain>
        <tissue evidence="15">Whole body or cell culture</tissue>
    </source>
</reference>
<keyword evidence="6 10" id="KW-0067">ATP-binding</keyword>
<dbReference type="InterPro" id="IPR036961">
    <property type="entry name" value="Kinesin_motor_dom_sf"/>
</dbReference>
<dbReference type="PANTHER" id="PTHR47970">
    <property type="entry name" value="KINESIN-LIKE PROTEIN KIF11"/>
    <property type="match status" value="1"/>
</dbReference>
<dbReference type="GO" id="GO:0005634">
    <property type="term" value="C:nucleus"/>
    <property type="evidence" value="ECO:0007669"/>
    <property type="project" value="TreeGrafter"/>
</dbReference>
<gene>
    <name evidence="15" type="ORF">PVAND_009069</name>
</gene>
<comment type="similarity">
    <text evidence="10 11">Belongs to the TRAFAC class myosin-kinesin ATPase superfamily. Kinesin family.</text>
</comment>
<feature type="region of interest" description="Disordered" evidence="13">
    <location>
        <begin position="617"/>
        <end position="648"/>
    </location>
</feature>
<dbReference type="GO" id="GO:0008017">
    <property type="term" value="F:microtubule binding"/>
    <property type="evidence" value="ECO:0007669"/>
    <property type="project" value="InterPro"/>
</dbReference>
<dbReference type="SUPFAM" id="SSF52540">
    <property type="entry name" value="P-loop containing nucleoside triphosphate hydrolases"/>
    <property type="match status" value="1"/>
</dbReference>
<dbReference type="InterPro" id="IPR019821">
    <property type="entry name" value="Kinesin_motor_CS"/>
</dbReference>
<dbReference type="InterPro" id="IPR047149">
    <property type="entry name" value="KIF11-like"/>
</dbReference>
<dbReference type="PANTHER" id="PTHR47970:SF29">
    <property type="entry name" value="KINESIN FAMILY MEMBER 20B"/>
    <property type="match status" value="1"/>
</dbReference>
<keyword evidence="9" id="KW-0206">Cytoskeleton</keyword>
<dbReference type="Proteomes" id="UP001107558">
    <property type="component" value="Chromosome 2"/>
</dbReference>
<dbReference type="GO" id="GO:0051231">
    <property type="term" value="P:spindle elongation"/>
    <property type="evidence" value="ECO:0007669"/>
    <property type="project" value="TreeGrafter"/>
</dbReference>
<evidence type="ECO:0000313" key="16">
    <source>
        <dbReference type="Proteomes" id="UP001107558"/>
    </source>
</evidence>
<keyword evidence="7 12" id="KW-0175">Coiled coil</keyword>
<evidence type="ECO:0000256" key="12">
    <source>
        <dbReference type="SAM" id="Coils"/>
    </source>
</evidence>
<dbReference type="InterPro" id="IPR001752">
    <property type="entry name" value="Kinesin_motor_dom"/>
</dbReference>
<evidence type="ECO:0000256" key="13">
    <source>
        <dbReference type="SAM" id="MobiDB-lite"/>
    </source>
</evidence>
<evidence type="ECO:0000256" key="6">
    <source>
        <dbReference type="ARBA" id="ARBA00022840"/>
    </source>
</evidence>
<evidence type="ECO:0000256" key="9">
    <source>
        <dbReference type="ARBA" id="ARBA00023212"/>
    </source>
</evidence>
<dbReference type="GO" id="GO:0005876">
    <property type="term" value="C:spindle microtubule"/>
    <property type="evidence" value="ECO:0007669"/>
    <property type="project" value="TreeGrafter"/>
</dbReference>
<dbReference type="PROSITE" id="PS50067">
    <property type="entry name" value="KINESIN_MOTOR_2"/>
    <property type="match status" value="1"/>
</dbReference>
<evidence type="ECO:0000256" key="1">
    <source>
        <dbReference type="ARBA" id="ARBA00004186"/>
    </source>
</evidence>
<dbReference type="AlphaFoldDB" id="A0A9J6CBS0"/>
<organism evidence="15 16">
    <name type="scientific">Polypedilum vanderplanki</name>
    <name type="common">Sleeping chironomid midge</name>
    <dbReference type="NCBI Taxonomy" id="319348"/>
    <lineage>
        <taxon>Eukaryota</taxon>
        <taxon>Metazoa</taxon>
        <taxon>Ecdysozoa</taxon>
        <taxon>Arthropoda</taxon>
        <taxon>Hexapoda</taxon>
        <taxon>Insecta</taxon>
        <taxon>Pterygota</taxon>
        <taxon>Neoptera</taxon>
        <taxon>Endopterygota</taxon>
        <taxon>Diptera</taxon>
        <taxon>Nematocera</taxon>
        <taxon>Chironomoidea</taxon>
        <taxon>Chironomidae</taxon>
        <taxon>Chironominae</taxon>
        <taxon>Polypedilum</taxon>
        <taxon>Polypedilum</taxon>
    </lineage>
</organism>
<name>A0A9J6CBS0_POLVA</name>
<dbReference type="GO" id="GO:0007018">
    <property type="term" value="P:microtubule-based movement"/>
    <property type="evidence" value="ECO:0007669"/>
    <property type="project" value="InterPro"/>
</dbReference>
<proteinExistence type="inferred from homology"/>
<evidence type="ECO:0000313" key="15">
    <source>
        <dbReference type="EMBL" id="KAG5679506.1"/>
    </source>
</evidence>
<dbReference type="SMART" id="SM00129">
    <property type="entry name" value="KISc"/>
    <property type="match status" value="1"/>
</dbReference>
<dbReference type="GO" id="GO:0008574">
    <property type="term" value="F:plus-end-directed microtubule motor activity"/>
    <property type="evidence" value="ECO:0007669"/>
    <property type="project" value="TreeGrafter"/>
</dbReference>
<evidence type="ECO:0000256" key="7">
    <source>
        <dbReference type="ARBA" id="ARBA00023054"/>
    </source>
</evidence>
<dbReference type="GO" id="GO:0090307">
    <property type="term" value="P:mitotic spindle assembly"/>
    <property type="evidence" value="ECO:0007669"/>
    <property type="project" value="TreeGrafter"/>
</dbReference>
<accession>A0A9J6CBS0</accession>
<feature type="domain" description="Kinesin motor" evidence="14">
    <location>
        <begin position="63"/>
        <end position="456"/>
    </location>
</feature>
<dbReference type="InterPro" id="IPR027417">
    <property type="entry name" value="P-loop_NTPase"/>
</dbReference>
<evidence type="ECO:0000256" key="11">
    <source>
        <dbReference type="RuleBase" id="RU000394"/>
    </source>
</evidence>
<evidence type="ECO:0000259" key="14">
    <source>
        <dbReference type="PROSITE" id="PS50067"/>
    </source>
</evidence>
<evidence type="ECO:0000256" key="10">
    <source>
        <dbReference type="PROSITE-ProRule" id="PRU00283"/>
    </source>
</evidence>
<protein>
    <recommendedName>
        <fullName evidence="11">Kinesin-like protein</fullName>
    </recommendedName>
</protein>
<dbReference type="OrthoDB" id="123929at2759"/>
<keyword evidence="8 10" id="KW-0505">Motor protein</keyword>
<dbReference type="Pfam" id="PF00225">
    <property type="entry name" value="Kinesin"/>
    <property type="match status" value="1"/>
</dbReference>
<dbReference type="Gene3D" id="3.40.850.10">
    <property type="entry name" value="Kinesin motor domain"/>
    <property type="match status" value="1"/>
</dbReference>
<dbReference type="EMBL" id="JADBJN010000002">
    <property type="protein sequence ID" value="KAG5679506.1"/>
    <property type="molecule type" value="Genomic_DNA"/>
</dbReference>
<keyword evidence="16" id="KW-1185">Reference proteome</keyword>